<dbReference type="GO" id="GO:0007200">
    <property type="term" value="P:phospholipase C-activating G protein-coupled receptor signaling pathway"/>
    <property type="evidence" value="ECO:0007669"/>
    <property type="project" value="TreeGrafter"/>
</dbReference>
<dbReference type="EMBL" id="JAUPFM010000001">
    <property type="protein sequence ID" value="KAK2863388.1"/>
    <property type="molecule type" value="Genomic_DNA"/>
</dbReference>
<comment type="caution">
    <text evidence="7">The sequence shown here is derived from an EMBL/GenBank/DDBJ whole genome shotgun (WGS) entry which is preliminary data.</text>
</comment>
<proteinExistence type="predicted"/>
<dbReference type="CDD" id="cd00637">
    <property type="entry name" value="7tm_classA_rhodopsin-like"/>
    <property type="match status" value="1"/>
</dbReference>
<feature type="transmembrane region" description="Helical" evidence="6">
    <location>
        <begin position="98"/>
        <end position="124"/>
    </location>
</feature>
<keyword evidence="5" id="KW-0807">Transducer</keyword>
<protein>
    <recommendedName>
        <fullName evidence="9">G-protein coupled receptors family 1 profile domain-containing protein</fullName>
    </recommendedName>
</protein>
<dbReference type="PANTHER" id="PTHR24232">
    <property type="entry name" value="G-PROTEIN COUPLED RECEPTOR"/>
    <property type="match status" value="1"/>
</dbReference>
<keyword evidence="8" id="KW-1185">Reference proteome</keyword>
<accession>A0AA88T6P0</accession>
<keyword evidence="6" id="KW-0472">Membrane</keyword>
<gene>
    <name evidence="7" type="ORF">Q5P01_002921</name>
</gene>
<keyword evidence="4" id="KW-0325">Glycoprotein</keyword>
<evidence type="ECO:0000313" key="7">
    <source>
        <dbReference type="EMBL" id="KAK2863388.1"/>
    </source>
</evidence>
<dbReference type="Gene3D" id="1.20.1070.10">
    <property type="entry name" value="Rhodopsin 7-helix transmembrane proteins"/>
    <property type="match status" value="1"/>
</dbReference>
<dbReference type="Proteomes" id="UP001187415">
    <property type="component" value="Unassembled WGS sequence"/>
</dbReference>
<evidence type="ECO:0000256" key="1">
    <source>
        <dbReference type="ARBA" id="ARBA00004141"/>
    </source>
</evidence>
<sequence>MELSCIVGSIFYFYGYYGEFPSIAKTALYVFNVAFPGEMYFHTLTCVERYLAVVHPITYRRLRQSWGVRIRNISIGCIWLLCFQWICVKILYNSNFPFIPFFSCLAFSLLVVSFCSFSVLSVLIRPGPGDVGGDDRRVDRLKHRAFHTVMAILAVLWLWFVGVIVCYGLDASSLLSYDDGCVVMMLGMWFCLPSSLVLPLLFLHRAGKLCRNEE</sequence>
<keyword evidence="6" id="KW-0812">Transmembrane</keyword>
<evidence type="ECO:0000256" key="5">
    <source>
        <dbReference type="ARBA" id="ARBA00023224"/>
    </source>
</evidence>
<evidence type="ECO:0000256" key="6">
    <source>
        <dbReference type="SAM" id="Phobius"/>
    </source>
</evidence>
<evidence type="ECO:0000256" key="2">
    <source>
        <dbReference type="ARBA" id="ARBA00023040"/>
    </source>
</evidence>
<dbReference type="GO" id="GO:0070915">
    <property type="term" value="F:lysophosphatidic acid receptor activity"/>
    <property type="evidence" value="ECO:0007669"/>
    <property type="project" value="TreeGrafter"/>
</dbReference>
<dbReference type="SUPFAM" id="SSF81321">
    <property type="entry name" value="Family A G protein-coupled receptor-like"/>
    <property type="match status" value="1"/>
</dbReference>
<evidence type="ECO:0000313" key="8">
    <source>
        <dbReference type="Proteomes" id="UP001187415"/>
    </source>
</evidence>
<feature type="transmembrane region" description="Helical" evidence="6">
    <location>
        <begin position="70"/>
        <end position="92"/>
    </location>
</feature>
<feature type="transmembrane region" description="Helical" evidence="6">
    <location>
        <begin position="182"/>
        <end position="203"/>
    </location>
</feature>
<evidence type="ECO:0000256" key="3">
    <source>
        <dbReference type="ARBA" id="ARBA00023170"/>
    </source>
</evidence>
<evidence type="ECO:0008006" key="9">
    <source>
        <dbReference type="Google" id="ProtNLM"/>
    </source>
</evidence>
<evidence type="ECO:0000256" key="4">
    <source>
        <dbReference type="ARBA" id="ARBA00023180"/>
    </source>
</evidence>
<keyword evidence="6" id="KW-1133">Transmembrane helix</keyword>
<feature type="transmembrane region" description="Helical" evidence="6">
    <location>
        <begin position="145"/>
        <end position="170"/>
    </location>
</feature>
<dbReference type="GO" id="GO:0035025">
    <property type="term" value="P:positive regulation of Rho protein signal transduction"/>
    <property type="evidence" value="ECO:0007669"/>
    <property type="project" value="TreeGrafter"/>
</dbReference>
<keyword evidence="3" id="KW-0675">Receptor</keyword>
<organism evidence="7 8">
    <name type="scientific">Channa striata</name>
    <name type="common">Snakehead murrel</name>
    <name type="synonym">Ophicephalus striatus</name>
    <dbReference type="NCBI Taxonomy" id="64152"/>
    <lineage>
        <taxon>Eukaryota</taxon>
        <taxon>Metazoa</taxon>
        <taxon>Chordata</taxon>
        <taxon>Craniata</taxon>
        <taxon>Vertebrata</taxon>
        <taxon>Euteleostomi</taxon>
        <taxon>Actinopterygii</taxon>
        <taxon>Neopterygii</taxon>
        <taxon>Teleostei</taxon>
        <taxon>Neoteleostei</taxon>
        <taxon>Acanthomorphata</taxon>
        <taxon>Anabantaria</taxon>
        <taxon>Anabantiformes</taxon>
        <taxon>Channoidei</taxon>
        <taxon>Channidae</taxon>
        <taxon>Channa</taxon>
    </lineage>
</organism>
<name>A0AA88T6P0_CHASR</name>
<dbReference type="AlphaFoldDB" id="A0AA88T6P0"/>
<comment type="subcellular location">
    <subcellularLocation>
        <location evidence="1">Membrane</location>
        <topology evidence="1">Multi-pass membrane protein</topology>
    </subcellularLocation>
</comment>
<keyword evidence="2" id="KW-0297">G-protein coupled receptor</keyword>
<dbReference type="GO" id="GO:0005886">
    <property type="term" value="C:plasma membrane"/>
    <property type="evidence" value="ECO:0007669"/>
    <property type="project" value="TreeGrafter"/>
</dbReference>
<reference evidence="7" key="1">
    <citation type="submission" date="2023-07" db="EMBL/GenBank/DDBJ databases">
        <title>Chromosome-level Genome Assembly of Striped Snakehead (Channa striata).</title>
        <authorList>
            <person name="Liu H."/>
        </authorList>
    </citation>
    <scope>NUCLEOTIDE SEQUENCE</scope>
    <source>
        <strain evidence="7">Gz</strain>
        <tissue evidence="7">Muscle</tissue>
    </source>
</reference>
<dbReference type="PANTHER" id="PTHR24232:SF41">
    <property type="entry name" value="LYSOPHOSPHATIDIC ACID RECEPTOR 4"/>
    <property type="match status" value="1"/>
</dbReference>